<proteinExistence type="predicted"/>
<reference evidence="2 3" key="1">
    <citation type="submission" date="2016-09" db="EMBL/GenBank/DDBJ databases">
        <title>Chromobacterium muskegensis sp. nov., an insecticidal bacterium isolated from Sphagnum bogs.</title>
        <authorList>
            <person name="Sparks M.E."/>
            <person name="Blackburn M.B."/>
            <person name="Gundersen-Rindal D.E."/>
            <person name="Mitchell A."/>
            <person name="Farrar R."/>
            <person name="Kuhar D."/>
        </authorList>
    </citation>
    <scope>NUCLEOTIDE SEQUENCE [LARGE SCALE GENOMIC DNA]</scope>
    <source>
        <strain evidence="2 3">14B-1</strain>
    </source>
</reference>
<accession>A0ABX3CGU7</accession>
<gene>
    <name evidence="2" type="ORF">BI344_02380</name>
</gene>
<dbReference type="EMBL" id="MKCT01000001">
    <property type="protein sequence ID" value="OHX21396.1"/>
    <property type="molecule type" value="Genomic_DNA"/>
</dbReference>
<protein>
    <recommendedName>
        <fullName evidence="4">Polynucleotide kinase</fullName>
    </recommendedName>
</protein>
<dbReference type="Gene3D" id="3.40.50.1000">
    <property type="entry name" value="HAD superfamily/HAD-like"/>
    <property type="match status" value="1"/>
</dbReference>
<dbReference type="InterPro" id="IPR023214">
    <property type="entry name" value="HAD_sf"/>
</dbReference>
<feature type="region of interest" description="Disordered" evidence="1">
    <location>
        <begin position="112"/>
        <end position="135"/>
    </location>
</feature>
<evidence type="ECO:0000256" key="1">
    <source>
        <dbReference type="SAM" id="MobiDB-lite"/>
    </source>
</evidence>
<comment type="caution">
    <text evidence="2">The sequence shown here is derived from an EMBL/GenBank/DDBJ whole genome shotgun (WGS) entry which is preliminary data.</text>
</comment>
<evidence type="ECO:0000313" key="2">
    <source>
        <dbReference type="EMBL" id="OHX21396.1"/>
    </source>
</evidence>
<evidence type="ECO:0000313" key="3">
    <source>
        <dbReference type="Proteomes" id="UP000180280"/>
    </source>
</evidence>
<name>A0ABX3CGU7_9NEIS</name>
<sequence length="135" mass="15180">MNKMTKWIGVDLDGTLAQVSHGNFGMIGRPVAAMMNRVKAWLNEGDYEVRIFTARAADPNQIGKVKDWLSRNGLAGLEVTHLKDRDMIELWDDKAVRVERNTGKVCEGCGNAERDQPGFSHRKRTLSDIPQHTDC</sequence>
<evidence type="ECO:0008006" key="4">
    <source>
        <dbReference type="Google" id="ProtNLM"/>
    </source>
</evidence>
<keyword evidence="3" id="KW-1185">Reference proteome</keyword>
<dbReference type="Proteomes" id="UP000180280">
    <property type="component" value="Unassembled WGS sequence"/>
</dbReference>
<organism evidence="2 3">
    <name type="scientific">Chromobacterium sphagni</name>
    <dbReference type="NCBI Taxonomy" id="1903179"/>
    <lineage>
        <taxon>Bacteria</taxon>
        <taxon>Pseudomonadati</taxon>
        <taxon>Pseudomonadota</taxon>
        <taxon>Betaproteobacteria</taxon>
        <taxon>Neisseriales</taxon>
        <taxon>Chromobacteriaceae</taxon>
        <taxon>Chromobacterium</taxon>
    </lineage>
</organism>
<dbReference type="InterPro" id="IPR036412">
    <property type="entry name" value="HAD-like_sf"/>
</dbReference>
<dbReference type="SUPFAM" id="SSF56784">
    <property type="entry name" value="HAD-like"/>
    <property type="match status" value="1"/>
</dbReference>